<reference evidence="3" key="1">
    <citation type="journal article" date="2016" name="G3 (Bethesda)">
        <title>First Draft Assembly and Annotation of the Genome of a California Endemic Oak Quercus lobata Nee (Fagaceae).</title>
        <authorList>
            <person name="Sork V.L."/>
            <person name="Fitz-Gibbon S.T."/>
            <person name="Puiu D."/>
            <person name="Crepeau M."/>
            <person name="Gugger P.F."/>
            <person name="Sherman R."/>
            <person name="Stevens K."/>
            <person name="Langley C.H."/>
            <person name="Pellegrini M."/>
            <person name="Salzberg S.L."/>
        </authorList>
    </citation>
    <scope>NUCLEOTIDE SEQUENCE [LARGE SCALE GENOMIC DNA]</scope>
    <source>
        <strain evidence="3">cv. SW786</strain>
    </source>
</reference>
<dbReference type="Proteomes" id="UP000594261">
    <property type="component" value="Chromosome 2"/>
</dbReference>
<feature type="transmembrane region" description="Helical" evidence="1">
    <location>
        <begin position="12"/>
        <end position="30"/>
    </location>
</feature>
<sequence>MAIIFLGKIPQLGSLTGAIVIAFGFYAVTWGQAKDKVMAADNVHSLESSTPKRPHPCKTRGAKDTRKFYNKEILTNVLRILV</sequence>
<dbReference type="EnsemblPlants" id="QL02p077216:mrna">
    <property type="protein sequence ID" value="QL02p077216:mrna"/>
    <property type="gene ID" value="QL02p077216"/>
</dbReference>
<evidence type="ECO:0000313" key="3">
    <source>
        <dbReference type="Proteomes" id="UP000594261"/>
    </source>
</evidence>
<evidence type="ECO:0000313" key="2">
    <source>
        <dbReference type="EnsemblPlants" id="QL02p077216:mrna"/>
    </source>
</evidence>
<protein>
    <recommendedName>
        <fullName evidence="4">WAT1-related protein</fullName>
    </recommendedName>
</protein>
<evidence type="ECO:0000256" key="1">
    <source>
        <dbReference type="SAM" id="Phobius"/>
    </source>
</evidence>
<name>A0A7N2KZL8_QUELO</name>
<dbReference type="Gramene" id="QL02p077216:mrna">
    <property type="protein sequence ID" value="QL02p077216:mrna"/>
    <property type="gene ID" value="QL02p077216"/>
</dbReference>
<proteinExistence type="predicted"/>
<keyword evidence="3" id="KW-1185">Reference proteome</keyword>
<accession>A0A7N2KZL8</accession>
<dbReference type="AlphaFoldDB" id="A0A7N2KZL8"/>
<keyword evidence="1" id="KW-0812">Transmembrane</keyword>
<organism evidence="2 3">
    <name type="scientific">Quercus lobata</name>
    <name type="common">Valley oak</name>
    <dbReference type="NCBI Taxonomy" id="97700"/>
    <lineage>
        <taxon>Eukaryota</taxon>
        <taxon>Viridiplantae</taxon>
        <taxon>Streptophyta</taxon>
        <taxon>Embryophyta</taxon>
        <taxon>Tracheophyta</taxon>
        <taxon>Spermatophyta</taxon>
        <taxon>Magnoliopsida</taxon>
        <taxon>eudicotyledons</taxon>
        <taxon>Gunneridae</taxon>
        <taxon>Pentapetalae</taxon>
        <taxon>rosids</taxon>
        <taxon>fabids</taxon>
        <taxon>Fagales</taxon>
        <taxon>Fagaceae</taxon>
        <taxon>Quercus</taxon>
    </lineage>
</organism>
<evidence type="ECO:0008006" key="4">
    <source>
        <dbReference type="Google" id="ProtNLM"/>
    </source>
</evidence>
<dbReference type="InParanoid" id="A0A7N2KZL8"/>
<keyword evidence="1" id="KW-1133">Transmembrane helix</keyword>
<keyword evidence="1" id="KW-0472">Membrane</keyword>
<reference evidence="2" key="2">
    <citation type="submission" date="2021-01" db="UniProtKB">
        <authorList>
            <consortium name="EnsemblPlants"/>
        </authorList>
    </citation>
    <scope>IDENTIFICATION</scope>
</reference>